<dbReference type="Proteomes" id="UP000766904">
    <property type="component" value="Unassembled WGS sequence"/>
</dbReference>
<name>A0A8J8TS13_9EURY</name>
<accession>A0A8J8TS13</accession>
<evidence type="ECO:0000313" key="3">
    <source>
        <dbReference type="EMBL" id="TYL40611.1"/>
    </source>
</evidence>
<keyword evidence="2" id="KW-0812">Transmembrane</keyword>
<feature type="compositionally biased region" description="Basic and acidic residues" evidence="1">
    <location>
        <begin position="1"/>
        <end position="26"/>
    </location>
</feature>
<feature type="transmembrane region" description="Helical" evidence="2">
    <location>
        <begin position="76"/>
        <end position="94"/>
    </location>
</feature>
<feature type="transmembrane region" description="Helical" evidence="2">
    <location>
        <begin position="33"/>
        <end position="56"/>
    </location>
</feature>
<gene>
    <name evidence="3" type="ORF">CV102_03315</name>
</gene>
<evidence type="ECO:0000256" key="1">
    <source>
        <dbReference type="SAM" id="MobiDB-lite"/>
    </source>
</evidence>
<organism evidence="3 4">
    <name type="scientific">Natronococcus pandeyae</name>
    <dbReference type="NCBI Taxonomy" id="2055836"/>
    <lineage>
        <taxon>Archaea</taxon>
        <taxon>Methanobacteriati</taxon>
        <taxon>Methanobacteriota</taxon>
        <taxon>Stenosarchaea group</taxon>
        <taxon>Halobacteria</taxon>
        <taxon>Halobacteriales</taxon>
        <taxon>Natrialbaceae</taxon>
        <taxon>Natronococcus</taxon>
    </lineage>
</organism>
<evidence type="ECO:0000256" key="2">
    <source>
        <dbReference type="SAM" id="Phobius"/>
    </source>
</evidence>
<comment type="caution">
    <text evidence="3">The sequence shown here is derived from an EMBL/GenBank/DDBJ whole genome shotgun (WGS) entry which is preliminary data.</text>
</comment>
<sequence length="104" mass="10979">MSEQTERGNSRTEPKDGRPPDEEPRGRRFAPGAWMASTVVQTIVVLVGLAVVLFAVGQAVGADLLGMVGEALATHTGQWLAVAVIALIVVGAALRAMSLTRARW</sequence>
<keyword evidence="4" id="KW-1185">Reference proteome</keyword>
<proteinExistence type="predicted"/>
<reference evidence="3" key="1">
    <citation type="submission" date="2017-11" db="EMBL/GenBank/DDBJ databases">
        <authorList>
            <person name="Kajale S.C."/>
            <person name="Sharma A."/>
        </authorList>
    </citation>
    <scope>NUCLEOTIDE SEQUENCE</scope>
    <source>
        <strain evidence="3">LS1_42</strain>
    </source>
</reference>
<keyword evidence="2" id="KW-1133">Transmembrane helix</keyword>
<feature type="region of interest" description="Disordered" evidence="1">
    <location>
        <begin position="1"/>
        <end position="29"/>
    </location>
</feature>
<dbReference type="RefSeq" id="WP_148856449.1">
    <property type="nucleotide sequence ID" value="NZ_PHNJ01000001.1"/>
</dbReference>
<evidence type="ECO:0000313" key="4">
    <source>
        <dbReference type="Proteomes" id="UP000766904"/>
    </source>
</evidence>
<keyword evidence="2" id="KW-0472">Membrane</keyword>
<protein>
    <submittedName>
        <fullName evidence="3">Uncharacterized protein</fullName>
    </submittedName>
</protein>
<dbReference type="AlphaFoldDB" id="A0A8J8TS13"/>
<dbReference type="EMBL" id="PHNJ01000001">
    <property type="protein sequence ID" value="TYL40611.1"/>
    <property type="molecule type" value="Genomic_DNA"/>
</dbReference>